<keyword evidence="3" id="KW-1185">Reference proteome</keyword>
<gene>
    <name evidence="2" type="ORF">MPRG_22620</name>
</gene>
<dbReference type="Gene3D" id="3.40.50.300">
    <property type="entry name" value="P-loop containing nucleotide triphosphate hydrolases"/>
    <property type="match status" value="1"/>
</dbReference>
<sequence length="539" mass="58486">MTAQPADAGRDQRPPEPEWMKVADEEIEHLKQINPNWNPRRRRNGHNGHAVPPSAPPGSNPAYVKAAVDGELADLESAPPGTRNATLNDTTLRGGRLLLPFGPAAREDFRSNLVDACHANGLIRDDGLKSVEDTIDSAFLKADSDGPAVVPKPTVPEPKVEIVAALPQSGSWTPPADEVNTTKSLDRPRVFRATELQPARQPRWLARQRLPRAAVSLLIGPEGIGKSLLWVWLVAFITTGKPSPEFGIPARDPARVLLVVTEDDWSTEVLPRLLVAGADIDMVDVICTEVDGSGSPLFPRDMQLVYETGHDAALIVIDAWLDTVPAQIHVRDTQQAREALHPWKEAATSTGAAVLLVTHTNRISSGNTRDTYGATVGLRQKARMALYGTQDDDGNLVIGPDKANGVATVNASVFAISSTPFFPPAEDHDGTVGQLGYVRDSDRPIKAHVLGAFEAERGDDPQERVNAEVWLREYLTKEGPRAKSAEAKRDAIKAGISDKMLRRAREKLRVVYGYEGFPADSVWSLPEQISDLATEAGAI</sequence>
<dbReference type="SUPFAM" id="SSF52540">
    <property type="entry name" value="P-loop containing nucleoside triphosphate hydrolases"/>
    <property type="match status" value="1"/>
</dbReference>
<organism evidence="2 3">
    <name type="scientific">Mycobacterium paragordonae</name>
    <dbReference type="NCBI Taxonomy" id="1389713"/>
    <lineage>
        <taxon>Bacteria</taxon>
        <taxon>Bacillati</taxon>
        <taxon>Actinomycetota</taxon>
        <taxon>Actinomycetes</taxon>
        <taxon>Mycobacteriales</taxon>
        <taxon>Mycobacteriaceae</taxon>
        <taxon>Mycobacterium</taxon>
    </lineage>
</organism>
<protein>
    <recommendedName>
        <fullName evidence="4">AAA family ATPase</fullName>
    </recommendedName>
</protein>
<evidence type="ECO:0000313" key="3">
    <source>
        <dbReference type="Proteomes" id="UP000465240"/>
    </source>
</evidence>
<dbReference type="RefSeq" id="WP_120792666.1">
    <property type="nucleotide sequence ID" value="NZ_BLKX01000001.1"/>
</dbReference>
<dbReference type="Pfam" id="PF13481">
    <property type="entry name" value="AAA_25"/>
    <property type="match status" value="1"/>
</dbReference>
<feature type="region of interest" description="Disordered" evidence="1">
    <location>
        <begin position="32"/>
        <end position="62"/>
    </location>
</feature>
<dbReference type="InterPro" id="IPR027417">
    <property type="entry name" value="P-loop_NTPase"/>
</dbReference>
<accession>A0ABQ1C3F2</accession>
<evidence type="ECO:0000256" key="1">
    <source>
        <dbReference type="SAM" id="MobiDB-lite"/>
    </source>
</evidence>
<reference evidence="2 3" key="1">
    <citation type="journal article" date="2019" name="Emerg. Microbes Infect.">
        <title>Comprehensive subspecies identification of 175 nontuberculous mycobacteria species based on 7547 genomic profiles.</title>
        <authorList>
            <person name="Matsumoto Y."/>
            <person name="Kinjo T."/>
            <person name="Motooka D."/>
            <person name="Nabeya D."/>
            <person name="Jung N."/>
            <person name="Uechi K."/>
            <person name="Horii T."/>
            <person name="Iida T."/>
            <person name="Fujita J."/>
            <person name="Nakamura S."/>
        </authorList>
    </citation>
    <scope>NUCLEOTIDE SEQUENCE [LARGE SCALE GENOMIC DNA]</scope>
    <source>
        <strain evidence="2 3">JCM 18565</strain>
    </source>
</reference>
<comment type="caution">
    <text evidence="2">The sequence shown here is derived from an EMBL/GenBank/DDBJ whole genome shotgun (WGS) entry which is preliminary data.</text>
</comment>
<evidence type="ECO:0008006" key="4">
    <source>
        <dbReference type="Google" id="ProtNLM"/>
    </source>
</evidence>
<name>A0ABQ1C3F2_9MYCO</name>
<proteinExistence type="predicted"/>
<evidence type="ECO:0000313" key="2">
    <source>
        <dbReference type="EMBL" id="GFG78986.1"/>
    </source>
</evidence>
<dbReference type="EMBL" id="BLKX01000001">
    <property type="protein sequence ID" value="GFG78986.1"/>
    <property type="molecule type" value="Genomic_DNA"/>
</dbReference>
<feature type="compositionally biased region" description="Basic and acidic residues" evidence="1">
    <location>
        <begin position="8"/>
        <end position="20"/>
    </location>
</feature>
<dbReference type="Proteomes" id="UP000465240">
    <property type="component" value="Unassembled WGS sequence"/>
</dbReference>
<feature type="region of interest" description="Disordered" evidence="1">
    <location>
        <begin position="1"/>
        <end position="20"/>
    </location>
</feature>